<dbReference type="EC" id="2.7.6.1" evidence="9"/>
<keyword evidence="7 9" id="KW-0460">Magnesium</keyword>
<dbReference type="NCBIfam" id="TIGR01251">
    <property type="entry name" value="ribP_PPkin"/>
    <property type="match status" value="1"/>
</dbReference>
<feature type="domain" description="Ribose-phosphate pyrophosphokinase N-terminal" evidence="10">
    <location>
        <begin position="8"/>
        <end position="124"/>
    </location>
</feature>
<comment type="catalytic activity">
    <reaction evidence="8 9">
        <text>D-ribose 5-phosphate + ATP = 5-phospho-alpha-D-ribose 1-diphosphate + AMP + H(+)</text>
        <dbReference type="Rhea" id="RHEA:15609"/>
        <dbReference type="ChEBI" id="CHEBI:15378"/>
        <dbReference type="ChEBI" id="CHEBI:30616"/>
        <dbReference type="ChEBI" id="CHEBI:58017"/>
        <dbReference type="ChEBI" id="CHEBI:78346"/>
        <dbReference type="ChEBI" id="CHEBI:456215"/>
        <dbReference type="EC" id="2.7.6.1"/>
    </reaction>
</comment>
<dbReference type="InterPro" id="IPR029099">
    <property type="entry name" value="Pribosyltran_N"/>
</dbReference>
<feature type="binding site" evidence="9">
    <location>
        <position position="224"/>
    </location>
    <ligand>
        <name>D-ribose 5-phosphate</name>
        <dbReference type="ChEBI" id="CHEBI:78346"/>
    </ligand>
</feature>
<keyword evidence="9" id="KW-0963">Cytoplasm</keyword>
<evidence type="ECO:0000256" key="3">
    <source>
        <dbReference type="ARBA" id="ARBA00022727"/>
    </source>
</evidence>
<comment type="pathway">
    <text evidence="9">Metabolic intermediate biosynthesis; 5-phospho-alpha-D-ribose 1-diphosphate biosynthesis; 5-phospho-alpha-D-ribose 1-diphosphate from D-ribose 5-phosphate (route I): step 1/1.</text>
</comment>
<accession>A0ABU8SEY6</accession>
<dbReference type="InterPro" id="IPR000836">
    <property type="entry name" value="PRTase_dom"/>
</dbReference>
<evidence type="ECO:0000256" key="2">
    <source>
        <dbReference type="ARBA" id="ARBA00022723"/>
    </source>
</evidence>
<keyword evidence="5 9" id="KW-0418">Kinase</keyword>
<evidence type="ECO:0000313" key="11">
    <source>
        <dbReference type="EMBL" id="MEJ6347936.1"/>
    </source>
</evidence>
<dbReference type="Pfam" id="PF14572">
    <property type="entry name" value="Pribosyl_synth"/>
    <property type="match status" value="1"/>
</dbReference>
<evidence type="ECO:0000256" key="5">
    <source>
        <dbReference type="ARBA" id="ARBA00022777"/>
    </source>
</evidence>
<dbReference type="InterPro" id="IPR037515">
    <property type="entry name" value="Rib-P_diPkinase_bac"/>
</dbReference>
<comment type="caution">
    <text evidence="11">The sequence shown here is derived from an EMBL/GenBank/DDBJ whole genome shotgun (WGS) entry which is preliminary data.</text>
</comment>
<evidence type="ECO:0000256" key="6">
    <source>
        <dbReference type="ARBA" id="ARBA00022840"/>
    </source>
</evidence>
<evidence type="ECO:0000256" key="8">
    <source>
        <dbReference type="ARBA" id="ARBA00049535"/>
    </source>
</evidence>
<keyword evidence="2 9" id="KW-0479">Metal-binding</keyword>
<keyword evidence="3 9" id="KW-0545">Nucleotide biosynthesis</keyword>
<dbReference type="PROSITE" id="PS00114">
    <property type="entry name" value="PRPP_SYNTHASE"/>
    <property type="match status" value="1"/>
</dbReference>
<feature type="binding site" evidence="9">
    <location>
        <position position="175"/>
    </location>
    <ligand>
        <name>Mg(2+)</name>
        <dbReference type="ChEBI" id="CHEBI:18420"/>
    </ligand>
</feature>
<dbReference type="NCBIfam" id="NF002320">
    <property type="entry name" value="PRK01259.1"/>
    <property type="match status" value="1"/>
</dbReference>
<comment type="subcellular location">
    <subcellularLocation>
        <location evidence="9">Cytoplasm</location>
    </subcellularLocation>
</comment>
<dbReference type="CDD" id="cd06223">
    <property type="entry name" value="PRTases_typeI"/>
    <property type="match status" value="1"/>
</dbReference>
<sequence>MSTSKHSIKLLGLNGNLPLAEKIAAKIGAPLLETSTRHFSDGEIQVNIDETIRGDDIYVIQSLQDPINENIMETLIVIDALRRASAHEINVVLPYFAYSRADRKTHSREPITAKLLANMIEEAGADRVITLDLHADQIQGFFDIPVDHLQAIPILAKYFISKRFEEEDIVIISPDHSGTKLARRFAEYFNAPIAIIDQRGPHYDTEAVKDVIGDVEGKKAIIVDDMIDTGVRFAYASKSLLAAGAKQIYAAATHALLSSGASDLLNEAPIEEIAVTDSIELPAEQYPEKIKRLSVDYLFANAIEHIYDKKSIHSVFEEQQKL</sequence>
<dbReference type="InterPro" id="IPR000842">
    <property type="entry name" value="PRib_PP_synth_CS"/>
</dbReference>
<comment type="subunit">
    <text evidence="9">Homohexamer.</text>
</comment>
<dbReference type="PANTHER" id="PTHR10210:SF41">
    <property type="entry name" value="RIBOSE-PHOSPHATE PYROPHOSPHOKINASE 1, CHLOROPLASTIC"/>
    <property type="match status" value="1"/>
</dbReference>
<organism evidence="11 12">
    <name type="scientific">Holzapfeliella saturejae</name>
    <dbReference type="NCBI Taxonomy" id="3082953"/>
    <lineage>
        <taxon>Bacteria</taxon>
        <taxon>Bacillati</taxon>
        <taxon>Bacillota</taxon>
        <taxon>Bacilli</taxon>
        <taxon>Lactobacillales</taxon>
        <taxon>Lactobacillaceae</taxon>
        <taxon>Holzapfeliella</taxon>
    </lineage>
</organism>
<dbReference type="GO" id="GO:0004749">
    <property type="term" value="F:ribose phosphate diphosphokinase activity"/>
    <property type="evidence" value="ECO:0007669"/>
    <property type="project" value="UniProtKB-EC"/>
</dbReference>
<evidence type="ECO:0000256" key="9">
    <source>
        <dbReference type="HAMAP-Rule" id="MF_00583"/>
    </source>
</evidence>
<gene>
    <name evidence="9" type="primary">prs</name>
    <name evidence="11" type="ORF">R4Y45_01660</name>
</gene>
<dbReference type="InterPro" id="IPR029057">
    <property type="entry name" value="PRTase-like"/>
</dbReference>
<keyword evidence="12" id="KW-1185">Reference proteome</keyword>
<dbReference type="Proteomes" id="UP001377804">
    <property type="component" value="Unassembled WGS sequence"/>
</dbReference>
<evidence type="ECO:0000256" key="4">
    <source>
        <dbReference type="ARBA" id="ARBA00022741"/>
    </source>
</evidence>
<evidence type="ECO:0000313" key="12">
    <source>
        <dbReference type="Proteomes" id="UP001377804"/>
    </source>
</evidence>
<comment type="caution">
    <text evidence="9">Lacks conserved residue(s) required for the propagation of feature annotation.</text>
</comment>
<dbReference type="SUPFAM" id="SSF53271">
    <property type="entry name" value="PRTase-like"/>
    <property type="match status" value="1"/>
</dbReference>
<comment type="cofactor">
    <cofactor evidence="9">
        <name>Mg(2+)</name>
        <dbReference type="ChEBI" id="CHEBI:18420"/>
    </cofactor>
    <text evidence="9">Binds 2 Mg(2+) ions per subunit.</text>
</comment>
<comment type="similarity">
    <text evidence="9">Belongs to the ribose-phosphate pyrophosphokinase family. Class I subfamily.</text>
</comment>
<dbReference type="Gene3D" id="3.40.50.2020">
    <property type="match status" value="2"/>
</dbReference>
<dbReference type="SMART" id="SM01400">
    <property type="entry name" value="Pribosyltran_N"/>
    <property type="match status" value="1"/>
</dbReference>
<evidence type="ECO:0000259" key="10">
    <source>
        <dbReference type="Pfam" id="PF13793"/>
    </source>
</evidence>
<dbReference type="Pfam" id="PF13793">
    <property type="entry name" value="Pribosyltran_N"/>
    <property type="match status" value="1"/>
</dbReference>
<feature type="binding site" evidence="9">
    <location>
        <begin position="41"/>
        <end position="43"/>
    </location>
    <ligand>
        <name>ATP</name>
        <dbReference type="ChEBI" id="CHEBI:30616"/>
    </ligand>
</feature>
<proteinExistence type="inferred from homology"/>
<evidence type="ECO:0000256" key="7">
    <source>
        <dbReference type="ARBA" id="ARBA00022842"/>
    </source>
</evidence>
<dbReference type="RefSeq" id="WP_339968636.1">
    <property type="nucleotide sequence ID" value="NZ_JAWMWG010000001.1"/>
</dbReference>
<keyword evidence="1 9" id="KW-0808">Transferase</keyword>
<reference evidence="11 12" key="1">
    <citation type="submission" date="2023-10" db="EMBL/GenBank/DDBJ databases">
        <title>Holzapfeliella saturejae sp. nov. isolated from Satureja montana flowers.</title>
        <authorList>
            <person name="Alcantara C."/>
            <person name="Zuniga M."/>
            <person name="Landete J.M."/>
            <person name="Monedero V."/>
        </authorList>
    </citation>
    <scope>NUCLEOTIDE SEQUENCE [LARGE SCALE GENOMIC DNA]</scope>
    <source>
        <strain evidence="11 12">He02</strain>
    </source>
</reference>
<dbReference type="HAMAP" id="MF_00583_B">
    <property type="entry name" value="RibP_PPkinase_B"/>
    <property type="match status" value="1"/>
</dbReference>
<dbReference type="EMBL" id="JAWMWG010000001">
    <property type="protein sequence ID" value="MEJ6347936.1"/>
    <property type="molecule type" value="Genomic_DNA"/>
</dbReference>
<dbReference type="PANTHER" id="PTHR10210">
    <property type="entry name" value="RIBOSE-PHOSPHATE DIPHOSPHOKINASE FAMILY MEMBER"/>
    <property type="match status" value="1"/>
</dbReference>
<name>A0ABU8SEY6_9LACO</name>
<comment type="function">
    <text evidence="9">Involved in the biosynthesis of the central metabolite phospho-alpha-D-ribosyl-1-pyrophosphate (PRPP) via the transfer of pyrophosphoryl group from ATP to 1-hydroxyl of ribose-5-phosphate (Rib-5-P).</text>
</comment>
<dbReference type="InterPro" id="IPR005946">
    <property type="entry name" value="Rib-P_diPkinase"/>
</dbReference>
<keyword evidence="6 9" id="KW-0067">ATP-binding</keyword>
<protein>
    <recommendedName>
        <fullName evidence="9">Putative ribose-phosphate pyrophosphokinase</fullName>
        <shortName evidence="9">RPPK</shortName>
        <ecNumber evidence="9">2.7.6.1</ecNumber>
    </recommendedName>
    <alternativeName>
        <fullName evidence="9">5-phospho-D-ribosyl alpha-1-diphosphate synthase</fullName>
    </alternativeName>
    <alternativeName>
        <fullName evidence="9">Phosphoribosyl diphosphate synthase</fullName>
    </alternativeName>
    <alternativeName>
        <fullName evidence="9">Phosphoribosyl pyrophosphate synthase</fullName>
        <shortName evidence="9">P-Rib-PP synthase</shortName>
        <shortName evidence="9">PRPP synthase</shortName>
        <shortName evidence="9">PRPPase</shortName>
    </alternativeName>
</protein>
<keyword evidence="4 9" id="KW-0547">Nucleotide-binding</keyword>
<evidence type="ECO:0000256" key="1">
    <source>
        <dbReference type="ARBA" id="ARBA00022679"/>
    </source>
</evidence>
<comment type="caution">
    <text evidence="9">Part of a set of proteins in which some residues (ACT_SITE, NP_BIND, REGION and BINDING) are not conserved.</text>
</comment>
<feature type="binding site" evidence="9">
    <location>
        <position position="134"/>
    </location>
    <ligand>
        <name>Mg(2+)</name>
        <dbReference type="ChEBI" id="CHEBI:18420"/>
    </ligand>
</feature>